<gene>
    <name evidence="1" type="ORF">VNI00_009274</name>
</gene>
<dbReference type="Proteomes" id="UP001383192">
    <property type="component" value="Unassembled WGS sequence"/>
</dbReference>
<sequence>MSSRPFFPPPNSTNLEPRPRSEIIGGIVFSPSEAIKWASELIHRPLRDNGDADLTAYLHIKRVVKKFGADLANVGQNPTLREGKIFNRQPFMVITQRRTGKFYNRCPTDCEEVTEEDLKMTPGENEELVKRKLEEIGGKFVNWCPRDCEEVTEEELKIEPGEKEEQVKRKLEVYGVFTGRYTAKPSSTSQCCWPQYSKQWTSVSCDKTTKPRTSTTVIQQRAITLYISPLKEAAADGLEKTA</sequence>
<proteinExistence type="predicted"/>
<accession>A0AAW0CUB6</accession>
<reference evidence="1 2" key="1">
    <citation type="submission" date="2024-01" db="EMBL/GenBank/DDBJ databases">
        <title>A draft genome for a cacao thread blight-causing isolate of Paramarasmius palmivorus.</title>
        <authorList>
            <person name="Baruah I.K."/>
            <person name="Bukari Y."/>
            <person name="Amoako-Attah I."/>
            <person name="Meinhardt L.W."/>
            <person name="Bailey B.A."/>
            <person name="Cohen S.P."/>
        </authorList>
    </citation>
    <scope>NUCLEOTIDE SEQUENCE [LARGE SCALE GENOMIC DNA]</scope>
    <source>
        <strain evidence="1 2">GH-12</strain>
    </source>
</reference>
<comment type="caution">
    <text evidence="1">The sequence shown here is derived from an EMBL/GenBank/DDBJ whole genome shotgun (WGS) entry which is preliminary data.</text>
</comment>
<dbReference type="EMBL" id="JAYKXP010000034">
    <property type="protein sequence ID" value="KAK7041408.1"/>
    <property type="molecule type" value="Genomic_DNA"/>
</dbReference>
<evidence type="ECO:0000313" key="1">
    <source>
        <dbReference type="EMBL" id="KAK7041408.1"/>
    </source>
</evidence>
<dbReference type="AlphaFoldDB" id="A0AAW0CUB6"/>
<organism evidence="1 2">
    <name type="scientific">Paramarasmius palmivorus</name>
    <dbReference type="NCBI Taxonomy" id="297713"/>
    <lineage>
        <taxon>Eukaryota</taxon>
        <taxon>Fungi</taxon>
        <taxon>Dikarya</taxon>
        <taxon>Basidiomycota</taxon>
        <taxon>Agaricomycotina</taxon>
        <taxon>Agaricomycetes</taxon>
        <taxon>Agaricomycetidae</taxon>
        <taxon>Agaricales</taxon>
        <taxon>Marasmiineae</taxon>
        <taxon>Marasmiaceae</taxon>
        <taxon>Paramarasmius</taxon>
    </lineage>
</organism>
<evidence type="ECO:0000313" key="2">
    <source>
        <dbReference type="Proteomes" id="UP001383192"/>
    </source>
</evidence>
<keyword evidence="2" id="KW-1185">Reference proteome</keyword>
<protein>
    <submittedName>
        <fullName evidence="1">Uncharacterized protein</fullName>
    </submittedName>
</protein>
<name>A0AAW0CUB6_9AGAR</name>